<evidence type="ECO:0000256" key="1">
    <source>
        <dbReference type="ARBA" id="ARBA00022598"/>
    </source>
</evidence>
<evidence type="ECO:0000256" key="5">
    <source>
        <dbReference type="ARBA" id="ARBA00022842"/>
    </source>
</evidence>
<keyword evidence="1" id="KW-0436">Ligase</keyword>
<dbReference type="InterPro" id="IPR005494">
    <property type="entry name" value="GSPS_pre-ATP-grasp-like_dom"/>
</dbReference>
<dbReference type="Proteomes" id="UP001205748">
    <property type="component" value="Unassembled WGS sequence"/>
</dbReference>
<evidence type="ECO:0000256" key="2">
    <source>
        <dbReference type="ARBA" id="ARBA00022723"/>
    </source>
</evidence>
<accession>A0AAE3HIC3</accession>
<name>A0AAE3HIC3_9FIRM</name>
<evidence type="ECO:0000313" key="7">
    <source>
        <dbReference type="EMBL" id="MCR1899668.1"/>
    </source>
</evidence>
<organism evidence="7 8">
    <name type="scientific">Irregularibacter muris</name>
    <dbReference type="NCBI Taxonomy" id="1796619"/>
    <lineage>
        <taxon>Bacteria</taxon>
        <taxon>Bacillati</taxon>
        <taxon>Bacillota</taxon>
        <taxon>Clostridia</taxon>
        <taxon>Eubacteriales</taxon>
        <taxon>Eubacteriaceae</taxon>
        <taxon>Irregularibacter</taxon>
    </lineage>
</organism>
<keyword evidence="8" id="KW-1185">Reference proteome</keyword>
<evidence type="ECO:0000256" key="3">
    <source>
        <dbReference type="ARBA" id="ARBA00022741"/>
    </source>
</evidence>
<dbReference type="GO" id="GO:0046872">
    <property type="term" value="F:metal ion binding"/>
    <property type="evidence" value="ECO:0007669"/>
    <property type="project" value="UniProtKB-KW"/>
</dbReference>
<evidence type="ECO:0000259" key="6">
    <source>
        <dbReference type="Pfam" id="PF03738"/>
    </source>
</evidence>
<dbReference type="GO" id="GO:0005524">
    <property type="term" value="F:ATP binding"/>
    <property type="evidence" value="ECO:0007669"/>
    <property type="project" value="UniProtKB-KW"/>
</dbReference>
<keyword evidence="2" id="KW-0479">Metal-binding</keyword>
<sequence>MNGQSITEEYIEIIKENPEKYHEDYKKAMEKVAKSNAKYKGKPIPFLYQPMFFTQEDVDKFNKIGATLFSIANKVTQKYIESPQYREKFKYPKLLEELILVDPGYDINVPIGRYDLFYGGGDKFKFIEVNTDGTSGMNEDNIFSNILLESEAMNIMQERYKIDYFELVDQWVEESLKTYSHFHTKVEKPNIAIVDFMETGITAEFEEIKKAYIKRGHQAEVVEARDLKYVNGKLYHQDTQIHMIYRRIVTAEFIEKSDQILDLIAAYKDGAVCVIGSLRSQIMHNKIIFKILHEEDTLEFLTEEERNLIKNHIPITKEFEGDVKILKEVLQHKDKYILKPIDSFASQGVNTGRDFDQEGWEKLAGDCWEKGFLYQEFIDPYTRPFVQFEEGQLKVRDFKLNIGVIMYNEKFAGVYTRISRNNIIFGREGYYSIPNMLVEEQ</sequence>
<dbReference type="SUPFAM" id="SSF56059">
    <property type="entry name" value="Glutathione synthetase ATP-binding domain-like"/>
    <property type="match status" value="1"/>
</dbReference>
<feature type="domain" description="Glutathionylspermidine synthase pre-ATP-grasp-like" evidence="6">
    <location>
        <begin position="52"/>
        <end position="423"/>
    </location>
</feature>
<dbReference type="RefSeq" id="WP_257532260.1">
    <property type="nucleotide sequence ID" value="NZ_JANKAS010000012.1"/>
</dbReference>
<comment type="caution">
    <text evidence="7">The sequence shown here is derived from an EMBL/GenBank/DDBJ whole genome shotgun (WGS) entry which is preliminary data.</text>
</comment>
<dbReference type="AlphaFoldDB" id="A0AAE3HIC3"/>
<protein>
    <submittedName>
        <fullName evidence="7">Glutathionylspermidine synthase family protein</fullName>
    </submittedName>
</protein>
<dbReference type="Pfam" id="PF03738">
    <property type="entry name" value="GSP_synth"/>
    <property type="match status" value="1"/>
</dbReference>
<gene>
    <name evidence="7" type="ORF">NSA47_11845</name>
</gene>
<keyword evidence="3" id="KW-0547">Nucleotide-binding</keyword>
<keyword evidence="4" id="KW-0067">ATP-binding</keyword>
<dbReference type="GO" id="GO:0016874">
    <property type="term" value="F:ligase activity"/>
    <property type="evidence" value="ECO:0007669"/>
    <property type="project" value="UniProtKB-KW"/>
</dbReference>
<evidence type="ECO:0000256" key="4">
    <source>
        <dbReference type="ARBA" id="ARBA00022840"/>
    </source>
</evidence>
<proteinExistence type="predicted"/>
<dbReference type="EMBL" id="JANKAS010000012">
    <property type="protein sequence ID" value="MCR1899668.1"/>
    <property type="molecule type" value="Genomic_DNA"/>
</dbReference>
<evidence type="ECO:0000313" key="8">
    <source>
        <dbReference type="Proteomes" id="UP001205748"/>
    </source>
</evidence>
<keyword evidence="5" id="KW-0460">Magnesium</keyword>
<reference evidence="7" key="1">
    <citation type="submission" date="2022-07" db="EMBL/GenBank/DDBJ databases">
        <title>Enhanced cultured diversity of the mouse gut microbiota enables custom-made synthetic communities.</title>
        <authorList>
            <person name="Afrizal A."/>
        </authorList>
    </citation>
    <scope>NUCLEOTIDE SEQUENCE</scope>
    <source>
        <strain evidence="7">DSM 28593</strain>
    </source>
</reference>